<evidence type="ECO:0000313" key="3">
    <source>
        <dbReference type="EMBL" id="EON34273.1"/>
    </source>
</evidence>
<dbReference type="Proteomes" id="UP000013569">
    <property type="component" value="Unassembled WGS sequence"/>
</dbReference>
<sequence>GQRKSDAMCALLTRSVFACACGESDCTAPPPAPTAPAAGTEIVIHVVTDADTLAGGSGPGWVDGHGVICDEHVRDLAARHDATLAPVTPVRTPPTRVAAADDVRTRTANAAAPRPDAASVIVFPGALPGDPYRPTSACAEFVRVRDGYCTEPGCTRSAFTADVDHVAEYDHARPARGGATSSENLNAKCRAGHLHKTHGDWTDVQYRDEQGRLVTEFVTPEGFVIPGEAETLEDLFPNLRRIRFEQAAKAPPPPRIIVPDRHGRQPRMITERTAAKHAKRREERARNQAQREANRHARTAAANCQPKTDDNPPPF</sequence>
<dbReference type="AlphaFoldDB" id="R7YE69"/>
<keyword evidence="2" id="KW-0732">Signal</keyword>
<evidence type="ECO:0000313" key="4">
    <source>
        <dbReference type="Proteomes" id="UP000013569"/>
    </source>
</evidence>
<dbReference type="CDD" id="cd00085">
    <property type="entry name" value="HNHc"/>
    <property type="match status" value="1"/>
</dbReference>
<accession>R7YE69</accession>
<evidence type="ECO:0000256" key="2">
    <source>
        <dbReference type="SAM" id="SignalP"/>
    </source>
</evidence>
<dbReference type="RefSeq" id="WP_010841432.1">
    <property type="nucleotide sequence ID" value="NZ_AQPW01000003.1"/>
</dbReference>
<feature type="compositionally biased region" description="Basic and acidic residues" evidence="1">
    <location>
        <begin position="258"/>
        <end position="286"/>
    </location>
</feature>
<dbReference type="PATRIC" id="fig|1316928.3.peg.978"/>
<organism evidence="3 4">
    <name type="scientific">Gordonia terrae C-6</name>
    <dbReference type="NCBI Taxonomy" id="1316928"/>
    <lineage>
        <taxon>Bacteria</taxon>
        <taxon>Bacillati</taxon>
        <taxon>Actinomycetota</taxon>
        <taxon>Actinomycetes</taxon>
        <taxon>Mycobacteriales</taxon>
        <taxon>Gordoniaceae</taxon>
        <taxon>Gordonia</taxon>
    </lineage>
</organism>
<feature type="signal peptide" evidence="2">
    <location>
        <begin position="1"/>
        <end position="20"/>
    </location>
</feature>
<protein>
    <recommendedName>
        <fullName evidence="5">DUF222 domain-containing protein</fullName>
    </recommendedName>
</protein>
<evidence type="ECO:0000256" key="1">
    <source>
        <dbReference type="SAM" id="MobiDB-lite"/>
    </source>
</evidence>
<feature type="region of interest" description="Disordered" evidence="1">
    <location>
        <begin position="248"/>
        <end position="315"/>
    </location>
</feature>
<reference evidence="3 4" key="1">
    <citation type="journal article" date="2013" name="Genome Announc.">
        <title>Draft Genome Sequence of a Benzothiophene-Desulfurizing Bacterium, Gordona terrae Strain C-6.</title>
        <authorList>
            <person name="Wang W."/>
            <person name="Ma T."/>
            <person name="Ren Y."/>
            <person name="Li G."/>
        </authorList>
    </citation>
    <scope>NUCLEOTIDE SEQUENCE [LARGE SCALE GENOMIC DNA]</scope>
    <source>
        <strain evidence="3 4">C-6</strain>
    </source>
</reference>
<dbReference type="EMBL" id="AQPW01000003">
    <property type="protein sequence ID" value="EON34273.1"/>
    <property type="molecule type" value="Genomic_DNA"/>
</dbReference>
<feature type="non-terminal residue" evidence="3">
    <location>
        <position position="1"/>
    </location>
</feature>
<comment type="caution">
    <text evidence="3">The sequence shown here is derived from an EMBL/GenBank/DDBJ whole genome shotgun (WGS) entry which is preliminary data.</text>
</comment>
<gene>
    <name evidence="3" type="ORF">GTC6_04815</name>
</gene>
<name>R7YE69_9ACTN</name>
<proteinExistence type="predicted"/>
<feature type="chain" id="PRO_5038475269" description="DUF222 domain-containing protein" evidence="2">
    <location>
        <begin position="21"/>
        <end position="315"/>
    </location>
</feature>
<dbReference type="InterPro" id="IPR003615">
    <property type="entry name" value="HNH_nuc"/>
</dbReference>
<evidence type="ECO:0008006" key="5">
    <source>
        <dbReference type="Google" id="ProtNLM"/>
    </source>
</evidence>